<keyword evidence="4" id="KW-1185">Reference proteome</keyword>
<dbReference type="EMBL" id="CP030840">
    <property type="protein sequence ID" value="AXC15829.1"/>
    <property type="molecule type" value="Genomic_DNA"/>
</dbReference>
<accession>A0A2Z5G9X7</accession>
<dbReference type="InterPro" id="IPR011576">
    <property type="entry name" value="Pyridox_Oxase_N"/>
</dbReference>
<dbReference type="RefSeq" id="WP_114210431.1">
    <property type="nucleotide sequence ID" value="NZ_CP030840.1"/>
</dbReference>
<dbReference type="AlphaFoldDB" id="A0A2Z5G9X7"/>
<dbReference type="PANTHER" id="PTHR42815">
    <property type="entry name" value="FAD-BINDING, PUTATIVE (AFU_ORTHOLOGUE AFUA_6G07600)-RELATED"/>
    <property type="match status" value="1"/>
</dbReference>
<dbReference type="InterPro" id="IPR012349">
    <property type="entry name" value="Split_barrel_FMN-bd"/>
</dbReference>
<dbReference type="SUPFAM" id="SSF50475">
    <property type="entry name" value="FMN-binding split barrel"/>
    <property type="match status" value="1"/>
</dbReference>
<feature type="domain" description="Pyridoxamine 5'-phosphate oxidase N-terminal" evidence="2">
    <location>
        <begin position="42"/>
        <end position="147"/>
    </location>
</feature>
<feature type="region of interest" description="Disordered" evidence="1">
    <location>
        <begin position="198"/>
        <end position="226"/>
    </location>
</feature>
<evidence type="ECO:0000259" key="2">
    <source>
        <dbReference type="Pfam" id="PF01243"/>
    </source>
</evidence>
<sequence length="226" mass="25742">MSFGSLLFTPVVKELQERYGSRRQYERIAASETHDGLSPFEVEFLSERDHFYWATIGSTGWPYVQHRGGPKGFLKVVDHHTLAFADFSGNKQFISTGNLLTDNRVAMILVDYPRQARLKILGRVEVFEGEKAAPWIQRVKVSGYKATIERVFVIHVEAYDWNCPQHITPRYTAEEIHHAVAATEEKIRALETENEALRQQLRHANAEAASKRTPDPPASKGHRAKT</sequence>
<evidence type="ECO:0000313" key="4">
    <source>
        <dbReference type="Proteomes" id="UP000253606"/>
    </source>
</evidence>
<evidence type="ECO:0000256" key="1">
    <source>
        <dbReference type="SAM" id="MobiDB-lite"/>
    </source>
</evidence>
<dbReference type="KEGG" id="abas:ACPOL_6617"/>
<proteinExistence type="predicted"/>
<dbReference type="OrthoDB" id="9796486at2"/>
<dbReference type="Gene3D" id="2.30.110.10">
    <property type="entry name" value="Electron Transport, Fmn-binding Protein, Chain A"/>
    <property type="match status" value="1"/>
</dbReference>
<dbReference type="PANTHER" id="PTHR42815:SF2">
    <property type="entry name" value="FAD-BINDING, PUTATIVE (AFU_ORTHOLOGUE AFUA_6G07600)-RELATED"/>
    <property type="match status" value="1"/>
</dbReference>
<organism evidence="3 4">
    <name type="scientific">Acidisarcina polymorpha</name>
    <dbReference type="NCBI Taxonomy" id="2211140"/>
    <lineage>
        <taxon>Bacteria</taxon>
        <taxon>Pseudomonadati</taxon>
        <taxon>Acidobacteriota</taxon>
        <taxon>Terriglobia</taxon>
        <taxon>Terriglobales</taxon>
        <taxon>Acidobacteriaceae</taxon>
        <taxon>Acidisarcina</taxon>
    </lineage>
</organism>
<dbReference type="Proteomes" id="UP000253606">
    <property type="component" value="Chromosome"/>
</dbReference>
<name>A0A2Z5G9X7_9BACT</name>
<evidence type="ECO:0000313" key="3">
    <source>
        <dbReference type="EMBL" id="AXC15829.1"/>
    </source>
</evidence>
<gene>
    <name evidence="3" type="ORF">ACPOL_6617</name>
</gene>
<reference evidence="3 4" key="1">
    <citation type="journal article" date="2018" name="Front. Microbiol.">
        <title>Hydrolytic Capabilities as a Key to Environmental Success: Chitinolytic and Cellulolytic Acidobacteria From Acidic Sub-arctic Soils and Boreal Peatlands.</title>
        <authorList>
            <person name="Belova S.E."/>
            <person name="Ravin N.V."/>
            <person name="Pankratov T.A."/>
            <person name="Rakitin A.L."/>
            <person name="Ivanova A.A."/>
            <person name="Beletsky A.V."/>
            <person name="Mardanov A.V."/>
            <person name="Sinninghe Damste J.S."/>
            <person name="Dedysh S.N."/>
        </authorList>
    </citation>
    <scope>NUCLEOTIDE SEQUENCE [LARGE SCALE GENOMIC DNA]</scope>
    <source>
        <strain evidence="3 4">SBC82</strain>
    </source>
</reference>
<protein>
    <submittedName>
        <fullName evidence="3">Flavodoxin reductases (Ferredoxin-NADPH reductases) family 1</fullName>
    </submittedName>
</protein>
<dbReference type="Pfam" id="PF01243">
    <property type="entry name" value="PNPOx_N"/>
    <property type="match status" value="1"/>
</dbReference>